<name>A0ABN9V6G7_9DINO</name>
<feature type="transmembrane region" description="Helical" evidence="2">
    <location>
        <begin position="187"/>
        <end position="207"/>
    </location>
</feature>
<proteinExistence type="predicted"/>
<feature type="signal peptide" evidence="3">
    <location>
        <begin position="1"/>
        <end position="15"/>
    </location>
</feature>
<evidence type="ECO:0000256" key="3">
    <source>
        <dbReference type="SAM" id="SignalP"/>
    </source>
</evidence>
<gene>
    <name evidence="4" type="ORF">PCOR1329_LOCUS55132</name>
</gene>
<sequence length="222" mass="24353">MMMFLSTAILSSGYATTFYLAEYEWSHRIQGVREYLHAGAKMETEGATQEGNTSQSEDEAHGESKSASPRKPQSHGDMIRTALDTFKDFTTMRKWSANALWGSFASIVLAAISKCAHRSAAKSEDWILPCWQSAIFFGTYCLFTGSLYVAGFKSDDVKVYVVASGVGLAISSSVACFHDPGFDMPRFVCTSVMLIGLLAIANTVRLFRGHFAPLVEHSPFEA</sequence>
<reference evidence="4" key="1">
    <citation type="submission" date="2023-10" db="EMBL/GenBank/DDBJ databases">
        <authorList>
            <person name="Chen Y."/>
            <person name="Shah S."/>
            <person name="Dougan E. K."/>
            <person name="Thang M."/>
            <person name="Chan C."/>
        </authorList>
    </citation>
    <scope>NUCLEOTIDE SEQUENCE [LARGE SCALE GENOMIC DNA]</scope>
</reference>
<feature type="chain" id="PRO_5047120770" description="Transmembrane protein" evidence="3">
    <location>
        <begin position="16"/>
        <end position="222"/>
    </location>
</feature>
<feature type="region of interest" description="Disordered" evidence="1">
    <location>
        <begin position="43"/>
        <end position="76"/>
    </location>
</feature>
<keyword evidence="2" id="KW-0812">Transmembrane</keyword>
<feature type="transmembrane region" description="Helical" evidence="2">
    <location>
        <begin position="99"/>
        <end position="116"/>
    </location>
</feature>
<feature type="compositionally biased region" description="Polar residues" evidence="1">
    <location>
        <begin position="46"/>
        <end position="55"/>
    </location>
</feature>
<keyword evidence="5" id="KW-1185">Reference proteome</keyword>
<organism evidence="4 5">
    <name type="scientific">Prorocentrum cordatum</name>
    <dbReference type="NCBI Taxonomy" id="2364126"/>
    <lineage>
        <taxon>Eukaryota</taxon>
        <taxon>Sar</taxon>
        <taxon>Alveolata</taxon>
        <taxon>Dinophyceae</taxon>
        <taxon>Prorocentrales</taxon>
        <taxon>Prorocentraceae</taxon>
        <taxon>Prorocentrum</taxon>
    </lineage>
</organism>
<accession>A0ABN9V6G7</accession>
<protein>
    <recommendedName>
        <fullName evidence="6">Transmembrane protein</fullName>
    </recommendedName>
</protein>
<dbReference type="EMBL" id="CAUYUJ010016751">
    <property type="protein sequence ID" value="CAK0868480.1"/>
    <property type="molecule type" value="Genomic_DNA"/>
</dbReference>
<dbReference type="Proteomes" id="UP001189429">
    <property type="component" value="Unassembled WGS sequence"/>
</dbReference>
<keyword evidence="2" id="KW-0472">Membrane</keyword>
<evidence type="ECO:0000313" key="5">
    <source>
        <dbReference type="Proteomes" id="UP001189429"/>
    </source>
</evidence>
<evidence type="ECO:0000256" key="1">
    <source>
        <dbReference type="SAM" id="MobiDB-lite"/>
    </source>
</evidence>
<comment type="caution">
    <text evidence="4">The sequence shown here is derived from an EMBL/GenBank/DDBJ whole genome shotgun (WGS) entry which is preliminary data.</text>
</comment>
<evidence type="ECO:0000313" key="4">
    <source>
        <dbReference type="EMBL" id="CAK0868480.1"/>
    </source>
</evidence>
<evidence type="ECO:0000256" key="2">
    <source>
        <dbReference type="SAM" id="Phobius"/>
    </source>
</evidence>
<keyword evidence="3" id="KW-0732">Signal</keyword>
<evidence type="ECO:0008006" key="6">
    <source>
        <dbReference type="Google" id="ProtNLM"/>
    </source>
</evidence>
<keyword evidence="2" id="KW-1133">Transmembrane helix</keyword>
<feature type="transmembrane region" description="Helical" evidence="2">
    <location>
        <begin position="128"/>
        <end position="151"/>
    </location>
</feature>
<feature type="transmembrane region" description="Helical" evidence="2">
    <location>
        <begin position="157"/>
        <end position="175"/>
    </location>
</feature>